<keyword evidence="3" id="KW-0479">Metal-binding</keyword>
<protein>
    <submittedName>
        <fullName evidence="11">Putative ring finger domain-containing protein</fullName>
    </submittedName>
</protein>
<dbReference type="Gene3D" id="3.30.40.10">
    <property type="entry name" value="Zinc/RING finger domain, C3HC4 (zinc finger)"/>
    <property type="match status" value="1"/>
</dbReference>
<evidence type="ECO:0000256" key="2">
    <source>
        <dbReference type="ARBA" id="ARBA00022692"/>
    </source>
</evidence>
<reference evidence="11 12" key="1">
    <citation type="journal article" date="2014" name="BMC Genomics">
        <title>Adaptive genomic structural variation in the grape powdery mildew pathogen, Erysiphe necator.</title>
        <authorList>
            <person name="Jones L."/>
            <person name="Riaz S."/>
            <person name="Morales-Cruz A."/>
            <person name="Amrine K.C."/>
            <person name="McGuire B."/>
            <person name="Gubler W.D."/>
            <person name="Walker M.A."/>
            <person name="Cantu D."/>
        </authorList>
    </citation>
    <scope>NUCLEOTIDE SEQUENCE [LARGE SCALE GENOMIC DNA]</scope>
    <source>
        <strain evidence="12">c</strain>
    </source>
</reference>
<keyword evidence="5" id="KW-0862">Zinc</keyword>
<dbReference type="GO" id="GO:0016020">
    <property type="term" value="C:membrane"/>
    <property type="evidence" value="ECO:0007669"/>
    <property type="project" value="UniProtKB-SubCell"/>
</dbReference>
<evidence type="ECO:0000313" key="12">
    <source>
        <dbReference type="Proteomes" id="UP000030854"/>
    </source>
</evidence>
<evidence type="ECO:0000256" key="4">
    <source>
        <dbReference type="ARBA" id="ARBA00022771"/>
    </source>
</evidence>
<keyword evidence="6 9" id="KW-1133">Transmembrane helix</keyword>
<dbReference type="SUPFAM" id="SSF57850">
    <property type="entry name" value="RING/U-box"/>
    <property type="match status" value="1"/>
</dbReference>
<dbReference type="InterPro" id="IPR011016">
    <property type="entry name" value="Znf_RING-CH"/>
</dbReference>
<sequence length="626" mass="70969">MSDIARLKTPVEPENISESLRLPRRCWVCQQEDTDDTPGNDVWRTPCPCSLTAHDTCLLEWISNEEAPRPGDIARSRLIRCPQCRAEIKIQRPRDYLVIVFEAIQRITNAMVLPGAAASLIMCTYAGLLVYGMNTIKIVFGNEDALKIMKASTIQTENIWGTTRILANIIKQFDPLLPSTYPLDFLKVFIGTPLIAPSLIILRTRWAHRAFSFLLPLHFMNPANQKISWPPPPGLVFATLPYLKTAYNELHRYLFGRLESNWDMAVQRKPRAGETREEIAFEAEREDTEGFLEIRLALTEENDVRIPEQGGNLPTDVGRAQQLHQLNLPQVQIPIENIQEQAERLNNNEVANARNEGSNSLPLPNDSQNNDNEDGPNLVQLEEPDFVVPRRNDHHANAERNAGRNIPPNDDRTVVHHYHASQLISLVIGALSFPTVAALAGDILKYTLPSSLVTPQLTYSWGIRSFKRGILTEKWGRTVVGGCLFVLLRDAVILYCKWKKAREFGKRVVVDYVKPRSNSSGKEIFSAKTMLFHDRNNRILSSASLIDGFYKLDHIASSSERALWSGAFTSTSKNLMPMSIDHIPKEKFDEIIDDGKPIYSQAGILEKTRNKRRKFFSVKQRLLNFL</sequence>
<keyword evidence="2 9" id="KW-0812">Transmembrane</keyword>
<dbReference type="STRING" id="52586.A0A0B1P1B4"/>
<gene>
    <name evidence="11" type="ORF">EV44_g2605</name>
</gene>
<organism evidence="11 12">
    <name type="scientific">Uncinula necator</name>
    <name type="common">Grape powdery mildew</name>
    <dbReference type="NCBI Taxonomy" id="52586"/>
    <lineage>
        <taxon>Eukaryota</taxon>
        <taxon>Fungi</taxon>
        <taxon>Dikarya</taxon>
        <taxon>Ascomycota</taxon>
        <taxon>Pezizomycotina</taxon>
        <taxon>Leotiomycetes</taxon>
        <taxon>Erysiphales</taxon>
        <taxon>Erysiphaceae</taxon>
        <taxon>Erysiphe</taxon>
    </lineage>
</organism>
<proteinExistence type="predicted"/>
<evidence type="ECO:0000256" key="3">
    <source>
        <dbReference type="ARBA" id="ARBA00022723"/>
    </source>
</evidence>
<dbReference type="InterPro" id="IPR013083">
    <property type="entry name" value="Znf_RING/FYVE/PHD"/>
</dbReference>
<evidence type="ECO:0000256" key="7">
    <source>
        <dbReference type="ARBA" id="ARBA00023136"/>
    </source>
</evidence>
<comment type="caution">
    <text evidence="11">The sequence shown here is derived from an EMBL/GenBank/DDBJ whole genome shotgun (WGS) entry which is preliminary data.</text>
</comment>
<keyword evidence="4" id="KW-0863">Zinc-finger</keyword>
<feature type="domain" description="RING-CH-type" evidence="10">
    <location>
        <begin position="18"/>
        <end position="91"/>
    </location>
</feature>
<evidence type="ECO:0000256" key="6">
    <source>
        <dbReference type="ARBA" id="ARBA00022989"/>
    </source>
</evidence>
<dbReference type="AlphaFoldDB" id="A0A0B1P1B4"/>
<dbReference type="PANTHER" id="PTHR46283">
    <property type="entry name" value="E3 UBIQUITIN-PROTEIN LIGASE MARCH5"/>
    <property type="match status" value="1"/>
</dbReference>
<evidence type="ECO:0000259" key="10">
    <source>
        <dbReference type="PROSITE" id="PS51292"/>
    </source>
</evidence>
<accession>A0A0B1P1B4</accession>
<dbReference type="Proteomes" id="UP000030854">
    <property type="component" value="Unassembled WGS sequence"/>
</dbReference>
<evidence type="ECO:0000256" key="8">
    <source>
        <dbReference type="SAM" id="MobiDB-lite"/>
    </source>
</evidence>
<feature type="region of interest" description="Disordered" evidence="8">
    <location>
        <begin position="353"/>
        <end position="378"/>
    </location>
</feature>
<feature type="transmembrane region" description="Helical" evidence="9">
    <location>
        <begin position="111"/>
        <end position="133"/>
    </location>
</feature>
<comment type="subcellular location">
    <subcellularLocation>
        <location evidence="1">Membrane</location>
        <topology evidence="1">Multi-pass membrane protein</topology>
    </subcellularLocation>
</comment>
<evidence type="ECO:0000313" key="11">
    <source>
        <dbReference type="EMBL" id="KHJ30614.1"/>
    </source>
</evidence>
<keyword evidence="7 9" id="KW-0472">Membrane</keyword>
<dbReference type="HOGENOM" id="CLU_026793_0_0_1"/>
<keyword evidence="12" id="KW-1185">Reference proteome</keyword>
<dbReference type="PROSITE" id="PS51292">
    <property type="entry name" value="ZF_RING_CH"/>
    <property type="match status" value="1"/>
</dbReference>
<evidence type="ECO:0000256" key="9">
    <source>
        <dbReference type="SAM" id="Phobius"/>
    </source>
</evidence>
<dbReference type="EMBL" id="JNVN01003871">
    <property type="protein sequence ID" value="KHJ30614.1"/>
    <property type="molecule type" value="Genomic_DNA"/>
</dbReference>
<name>A0A0B1P1B4_UNCNE</name>
<dbReference type="GO" id="GO:0008270">
    <property type="term" value="F:zinc ion binding"/>
    <property type="evidence" value="ECO:0007669"/>
    <property type="project" value="UniProtKB-KW"/>
</dbReference>
<feature type="compositionally biased region" description="Polar residues" evidence="8">
    <location>
        <begin position="353"/>
        <end position="370"/>
    </location>
</feature>
<evidence type="ECO:0000256" key="5">
    <source>
        <dbReference type="ARBA" id="ARBA00022833"/>
    </source>
</evidence>
<evidence type="ECO:0000256" key="1">
    <source>
        <dbReference type="ARBA" id="ARBA00004141"/>
    </source>
</evidence>